<keyword evidence="2" id="KW-1133">Transmembrane helix</keyword>
<keyword evidence="5" id="KW-1185">Reference proteome</keyword>
<name>A0A4P7W5Y5_9BACT</name>
<dbReference type="Pfam" id="PF19904">
    <property type="entry name" value="DUF6377"/>
    <property type="match status" value="1"/>
</dbReference>
<protein>
    <recommendedName>
        <fullName evidence="3">DUF6377 domain-containing protein</fullName>
    </recommendedName>
</protein>
<feature type="transmembrane region" description="Helical" evidence="2">
    <location>
        <begin position="316"/>
        <end position="337"/>
    </location>
</feature>
<dbReference type="InterPro" id="IPR011990">
    <property type="entry name" value="TPR-like_helical_dom_sf"/>
</dbReference>
<dbReference type="SUPFAM" id="SSF48452">
    <property type="entry name" value="TPR-like"/>
    <property type="match status" value="1"/>
</dbReference>
<dbReference type="AlphaFoldDB" id="A0A4P7W5Y5"/>
<reference evidence="5" key="1">
    <citation type="submission" date="2019-02" db="EMBL/GenBank/DDBJ databases">
        <title>Isolation and identification of novel species under the genus Muribaculum.</title>
        <authorList>
            <person name="Miyake S."/>
            <person name="Ding Y."/>
            <person name="Low A."/>
            <person name="Soh M."/>
            <person name="Seedorf H."/>
        </authorList>
    </citation>
    <scope>NUCLEOTIDE SEQUENCE [LARGE SCALE GENOMIC DNA]</scope>
    <source>
        <strain evidence="5">H5</strain>
    </source>
</reference>
<accession>A0A4P7W5Y5</accession>
<feature type="coiled-coil region" evidence="1">
    <location>
        <begin position="340"/>
        <end position="367"/>
    </location>
</feature>
<feature type="domain" description="DUF6377" evidence="3">
    <location>
        <begin position="247"/>
        <end position="473"/>
    </location>
</feature>
<organism evidence="4 5">
    <name type="scientific">Duncaniella dubosii</name>
    <dbReference type="NCBI Taxonomy" id="2518971"/>
    <lineage>
        <taxon>Bacteria</taxon>
        <taxon>Pseudomonadati</taxon>
        <taxon>Bacteroidota</taxon>
        <taxon>Bacteroidia</taxon>
        <taxon>Bacteroidales</taxon>
        <taxon>Muribaculaceae</taxon>
        <taxon>Duncaniella</taxon>
    </lineage>
</organism>
<dbReference type="Gene3D" id="1.25.40.10">
    <property type="entry name" value="Tetratricopeptide repeat domain"/>
    <property type="match status" value="1"/>
</dbReference>
<sequence>MSAVFPISASETRLSDSSELLEQLDSELTRRNDYTSKRQNKADSVKVLLLADSLGPVSRYLELGDLQGGLNADSAIVMFSQGFKAAMSVGDSVMAQRFLIKRATELCKLSSTPDAMNDIVNVAQSGVYPENRALFYEVGRNLYYTMAEVFEGTAMRDNYIKPGFKYAKELQSALPTDSYDARLNLAMMYFAQGNDAMFLACLMDLSEEIPESYGNYSMVLTALGGRQCVLGATDEAVSNLAKAALRDVRAGDRHGTALIRLGVALYDAGDLARAHNYLSVALEEALAGGAKTNSMMISAALMPVSQALREQERTTFIMLVGLIVCLCGVALLLWNLYRSKRRRTRELERIKQQLAKANQSKEAYISEFMNLSSSYMEGLEEFNRITRRKLAAGQVDDLLNIIKSGKMIDEQRKKFDDIFDDAFLAIYPTFINDVNALLAPEKRVVTPAKNVLTTELRVLAFTRLGVDDTAQVARFLGVTLNTVYTYRNKLRNKAIRRDTFDADVMKIGIIV</sequence>
<evidence type="ECO:0000256" key="2">
    <source>
        <dbReference type="SAM" id="Phobius"/>
    </source>
</evidence>
<dbReference type="InterPro" id="IPR045957">
    <property type="entry name" value="DUF6377"/>
</dbReference>
<keyword evidence="2" id="KW-0812">Transmembrane</keyword>
<evidence type="ECO:0000256" key="1">
    <source>
        <dbReference type="SAM" id="Coils"/>
    </source>
</evidence>
<evidence type="ECO:0000259" key="3">
    <source>
        <dbReference type="Pfam" id="PF19904"/>
    </source>
</evidence>
<evidence type="ECO:0000313" key="5">
    <source>
        <dbReference type="Proteomes" id="UP000297149"/>
    </source>
</evidence>
<dbReference type="KEGG" id="ddb:E7747_15165"/>
<dbReference type="Proteomes" id="UP000297149">
    <property type="component" value="Chromosome"/>
</dbReference>
<evidence type="ECO:0000313" key="4">
    <source>
        <dbReference type="EMBL" id="QCD43476.1"/>
    </source>
</evidence>
<gene>
    <name evidence="4" type="ORF">E7747_15165</name>
</gene>
<dbReference type="EMBL" id="CP039396">
    <property type="protein sequence ID" value="QCD43476.1"/>
    <property type="molecule type" value="Genomic_DNA"/>
</dbReference>
<keyword evidence="1" id="KW-0175">Coiled coil</keyword>
<dbReference type="RefSeq" id="WP_136416844.1">
    <property type="nucleotide sequence ID" value="NZ_CAXHQF010000020.1"/>
</dbReference>
<proteinExistence type="predicted"/>
<keyword evidence="2" id="KW-0472">Membrane</keyword>